<dbReference type="SUPFAM" id="SSF81624">
    <property type="entry name" value="N-terminal domain of MutM-like DNA repair proteins"/>
    <property type="match status" value="1"/>
</dbReference>
<keyword evidence="9" id="KW-0234">DNA repair</keyword>
<evidence type="ECO:0000256" key="13">
    <source>
        <dbReference type="PROSITE-ProRule" id="PRU00391"/>
    </source>
</evidence>
<dbReference type="PROSITE" id="PS51068">
    <property type="entry name" value="FPG_CAT"/>
    <property type="match status" value="1"/>
</dbReference>
<comment type="caution">
    <text evidence="16">The sequence shown here is derived from an EMBL/GenBank/DDBJ whole genome shotgun (WGS) entry which is preliminary data.</text>
</comment>
<dbReference type="GO" id="GO:0006284">
    <property type="term" value="P:base-excision repair"/>
    <property type="evidence" value="ECO:0007669"/>
    <property type="project" value="InterPro"/>
</dbReference>
<dbReference type="PANTHER" id="PTHR22993:SF9">
    <property type="entry name" value="FORMAMIDOPYRIMIDINE-DNA GLYCOSYLASE"/>
    <property type="match status" value="1"/>
</dbReference>
<protein>
    <submittedName>
        <fullName evidence="16">Endonuclease</fullName>
    </submittedName>
</protein>
<dbReference type="InterPro" id="IPR012319">
    <property type="entry name" value="FPG_cat"/>
</dbReference>
<evidence type="ECO:0000256" key="10">
    <source>
        <dbReference type="ARBA" id="ARBA00023239"/>
    </source>
</evidence>
<keyword evidence="10" id="KW-0456">Lyase</keyword>
<dbReference type="Proteomes" id="UP000323632">
    <property type="component" value="Unassembled WGS sequence"/>
</dbReference>
<dbReference type="SMART" id="SM01232">
    <property type="entry name" value="H2TH"/>
    <property type="match status" value="1"/>
</dbReference>
<keyword evidence="11" id="KW-0511">Multifunctional enzyme</keyword>
<evidence type="ECO:0000256" key="6">
    <source>
        <dbReference type="ARBA" id="ARBA00022801"/>
    </source>
</evidence>
<evidence type="ECO:0000256" key="5">
    <source>
        <dbReference type="ARBA" id="ARBA00022771"/>
    </source>
</evidence>
<evidence type="ECO:0000256" key="2">
    <source>
        <dbReference type="ARBA" id="ARBA00009409"/>
    </source>
</evidence>
<dbReference type="GO" id="GO:0008270">
    <property type="term" value="F:zinc ion binding"/>
    <property type="evidence" value="ECO:0007669"/>
    <property type="project" value="UniProtKB-KW"/>
</dbReference>
<dbReference type="Pfam" id="PF01149">
    <property type="entry name" value="Fapy_DNA_glyco"/>
    <property type="match status" value="1"/>
</dbReference>
<dbReference type="InterPro" id="IPR015886">
    <property type="entry name" value="H2TH_FPG"/>
</dbReference>
<evidence type="ECO:0000256" key="9">
    <source>
        <dbReference type="ARBA" id="ARBA00023204"/>
    </source>
</evidence>
<keyword evidence="6" id="KW-0378">Hydrolase</keyword>
<comment type="similarity">
    <text evidence="2">Belongs to the FPG family.</text>
</comment>
<evidence type="ECO:0000259" key="14">
    <source>
        <dbReference type="PROSITE" id="PS51066"/>
    </source>
</evidence>
<keyword evidence="7" id="KW-0862">Zinc</keyword>
<accession>A0A5M6CFB8</accession>
<organism evidence="16 17">
    <name type="scientific">Taibaiella lutea</name>
    <dbReference type="NCBI Taxonomy" id="2608001"/>
    <lineage>
        <taxon>Bacteria</taxon>
        <taxon>Pseudomonadati</taxon>
        <taxon>Bacteroidota</taxon>
        <taxon>Chitinophagia</taxon>
        <taxon>Chitinophagales</taxon>
        <taxon>Chitinophagaceae</taxon>
        <taxon>Taibaiella</taxon>
    </lineage>
</organism>
<keyword evidence="8" id="KW-0238">DNA-binding</keyword>
<evidence type="ECO:0000256" key="3">
    <source>
        <dbReference type="ARBA" id="ARBA00022723"/>
    </source>
</evidence>
<evidence type="ECO:0000256" key="8">
    <source>
        <dbReference type="ARBA" id="ARBA00023125"/>
    </source>
</evidence>
<dbReference type="GO" id="GO:0008534">
    <property type="term" value="F:oxidized purine nucleobase lesion DNA N-glycosylase activity"/>
    <property type="evidence" value="ECO:0007669"/>
    <property type="project" value="UniProtKB-EC"/>
</dbReference>
<evidence type="ECO:0000313" key="17">
    <source>
        <dbReference type="Proteomes" id="UP000323632"/>
    </source>
</evidence>
<dbReference type="AlphaFoldDB" id="A0A5M6CFB8"/>
<evidence type="ECO:0000256" key="11">
    <source>
        <dbReference type="ARBA" id="ARBA00023268"/>
    </source>
</evidence>
<evidence type="ECO:0000259" key="15">
    <source>
        <dbReference type="PROSITE" id="PS51068"/>
    </source>
</evidence>
<dbReference type="SUPFAM" id="SSF46946">
    <property type="entry name" value="S13-like H2TH domain"/>
    <property type="match status" value="1"/>
</dbReference>
<dbReference type="GO" id="GO:0003906">
    <property type="term" value="F:DNA-(apurinic or apyrimidinic site) endonuclease activity"/>
    <property type="evidence" value="ECO:0007669"/>
    <property type="project" value="InterPro"/>
</dbReference>
<dbReference type="PANTHER" id="PTHR22993">
    <property type="entry name" value="FORMAMIDOPYRIMIDINE-DNA GLYCOSYLASE"/>
    <property type="match status" value="1"/>
</dbReference>
<feature type="domain" description="FPG-type" evidence="14">
    <location>
        <begin position="208"/>
        <end position="242"/>
    </location>
</feature>
<dbReference type="GO" id="GO:0003684">
    <property type="term" value="F:damaged DNA binding"/>
    <property type="evidence" value="ECO:0007669"/>
    <property type="project" value="InterPro"/>
</dbReference>
<dbReference type="SMART" id="SM00898">
    <property type="entry name" value="Fapy_DNA_glyco"/>
    <property type="match status" value="1"/>
</dbReference>
<dbReference type="Gene3D" id="1.10.8.50">
    <property type="match status" value="1"/>
</dbReference>
<evidence type="ECO:0000256" key="7">
    <source>
        <dbReference type="ARBA" id="ARBA00022833"/>
    </source>
</evidence>
<keyword evidence="17" id="KW-1185">Reference proteome</keyword>
<dbReference type="EMBL" id="VWSH01000004">
    <property type="protein sequence ID" value="KAA5532612.1"/>
    <property type="molecule type" value="Genomic_DNA"/>
</dbReference>
<keyword evidence="16" id="KW-0540">Nuclease</keyword>
<dbReference type="InterPro" id="IPR010979">
    <property type="entry name" value="Ribosomal_uS13-like_H2TH"/>
</dbReference>
<evidence type="ECO:0000256" key="12">
    <source>
        <dbReference type="ARBA" id="ARBA00023295"/>
    </source>
</evidence>
<dbReference type="RefSeq" id="WP_150034127.1">
    <property type="nucleotide sequence ID" value="NZ_VWSH01000004.1"/>
</dbReference>
<dbReference type="InterPro" id="IPR035937">
    <property type="entry name" value="FPG_N"/>
</dbReference>
<dbReference type="Gene3D" id="3.20.190.10">
    <property type="entry name" value="MutM-like, N-terminal"/>
    <property type="match status" value="1"/>
</dbReference>
<dbReference type="GO" id="GO:0016829">
    <property type="term" value="F:lyase activity"/>
    <property type="evidence" value="ECO:0007669"/>
    <property type="project" value="UniProtKB-KW"/>
</dbReference>
<keyword evidence="12" id="KW-0326">Glycosidase</keyword>
<proteinExistence type="inferred from homology"/>
<reference evidence="16 17" key="1">
    <citation type="submission" date="2019-09" db="EMBL/GenBank/DDBJ databases">
        <title>Genome sequence and assembly of Taibaiella sp.</title>
        <authorList>
            <person name="Chhetri G."/>
        </authorList>
    </citation>
    <scope>NUCLEOTIDE SEQUENCE [LARGE SCALE GENOMIC DNA]</scope>
    <source>
        <strain evidence="16 17">KVB11</strain>
    </source>
</reference>
<evidence type="ECO:0000256" key="4">
    <source>
        <dbReference type="ARBA" id="ARBA00022763"/>
    </source>
</evidence>
<dbReference type="InterPro" id="IPR000214">
    <property type="entry name" value="Znf_DNA_glyclase/AP_lyase"/>
</dbReference>
<name>A0A5M6CFB8_9BACT</name>
<keyword evidence="5 13" id="KW-0863">Zinc-finger</keyword>
<gene>
    <name evidence="16" type="ORF">F0919_17675</name>
</gene>
<feature type="domain" description="Formamidopyrimidine-DNA glycosylase catalytic" evidence="15">
    <location>
        <begin position="2"/>
        <end position="95"/>
    </location>
</feature>
<evidence type="ECO:0000313" key="16">
    <source>
        <dbReference type="EMBL" id="KAA5532612.1"/>
    </source>
</evidence>
<evidence type="ECO:0000256" key="1">
    <source>
        <dbReference type="ARBA" id="ARBA00001668"/>
    </source>
</evidence>
<comment type="catalytic activity">
    <reaction evidence="1">
        <text>Hydrolysis of DNA containing ring-opened 7-methylguanine residues, releasing 2,6-diamino-4-hydroxy-5-(N-methyl)formamidopyrimidine.</text>
        <dbReference type="EC" id="3.2.2.23"/>
    </reaction>
</comment>
<dbReference type="PROSITE" id="PS51066">
    <property type="entry name" value="ZF_FPG_2"/>
    <property type="match status" value="1"/>
</dbReference>
<keyword evidence="4" id="KW-0227">DNA damage</keyword>
<keyword evidence="3" id="KW-0479">Metal-binding</keyword>
<dbReference type="CDD" id="cd08974">
    <property type="entry name" value="BaFpgNei_N_2"/>
    <property type="match status" value="1"/>
</dbReference>
<keyword evidence="16" id="KW-0255">Endonuclease</keyword>
<sequence length="245" mass="28820">MPEGPSIVIMREAVEALHLKGKKILHVEGNAKIDKERLLHQKVTDIRSWGKHFLVCFKDFTLRIHLMMFGTYRINERKETTPRLSLQFKDAELNFYTCSVKLLEGTADENYDWSRDIMSEHWKPTQALAHLKEHPDMFACDALLQQDIFSGSGNIIKNEVLFMTKIHPLSIIGKIPPARLKAMIKQTRDYSFDFLKWKKEYTLSKHWLAYNQKICPRCDIPLKKQHTGKTKRRSFFCDNCQKEYT</sequence>